<dbReference type="KEGG" id="dpf:ON006_29370"/>
<dbReference type="SUPFAM" id="SSF63829">
    <property type="entry name" value="Calcium-dependent phosphotriesterase"/>
    <property type="match status" value="1"/>
</dbReference>
<dbReference type="Pfam" id="PF07494">
    <property type="entry name" value="Reg_prop"/>
    <property type="match status" value="1"/>
</dbReference>
<proteinExistence type="predicted"/>
<reference evidence="2" key="1">
    <citation type="submission" date="2022-11" db="EMBL/GenBank/DDBJ databases">
        <title>Dyadobacter pollutisoli sp. nov., isolated from plastic dumped soil.</title>
        <authorList>
            <person name="Kim J.M."/>
            <person name="Kim K.R."/>
            <person name="Lee J.K."/>
            <person name="Hao L."/>
            <person name="Jeon C.O."/>
        </authorList>
    </citation>
    <scope>NUCLEOTIDE SEQUENCE</scope>
    <source>
        <strain evidence="2">U1</strain>
    </source>
</reference>
<dbReference type="Gene3D" id="2.130.10.10">
    <property type="entry name" value="YVTN repeat-like/Quinoprotein amine dehydrogenase"/>
    <property type="match status" value="3"/>
</dbReference>
<dbReference type="Proteomes" id="UP001164653">
    <property type="component" value="Chromosome"/>
</dbReference>
<dbReference type="SUPFAM" id="SSF50998">
    <property type="entry name" value="Quinoprotein alcohol dehydrogenase-like"/>
    <property type="match status" value="1"/>
</dbReference>
<dbReference type="InterPro" id="IPR015943">
    <property type="entry name" value="WD40/YVTN_repeat-like_dom_sf"/>
</dbReference>
<protein>
    <recommendedName>
        <fullName evidence="1">PorZ N-terminal beta-propeller domain-containing protein</fullName>
    </recommendedName>
</protein>
<dbReference type="RefSeq" id="WP_244821743.1">
    <property type="nucleotide sequence ID" value="NZ_CP112998.1"/>
</dbReference>
<keyword evidence="3" id="KW-1185">Reference proteome</keyword>
<evidence type="ECO:0000313" key="2">
    <source>
        <dbReference type="EMBL" id="WAC11830.1"/>
    </source>
</evidence>
<organism evidence="2 3">
    <name type="scientific">Dyadobacter pollutisoli</name>
    <dbReference type="NCBI Taxonomy" id="2910158"/>
    <lineage>
        <taxon>Bacteria</taxon>
        <taxon>Pseudomonadati</taxon>
        <taxon>Bacteroidota</taxon>
        <taxon>Cytophagia</taxon>
        <taxon>Cytophagales</taxon>
        <taxon>Spirosomataceae</taxon>
        <taxon>Dyadobacter</taxon>
    </lineage>
</organism>
<name>A0A9E8N8F6_9BACT</name>
<gene>
    <name evidence="2" type="ORF">ON006_29370</name>
</gene>
<accession>A0A9E8N8F6</accession>
<evidence type="ECO:0000259" key="1">
    <source>
        <dbReference type="Pfam" id="PF21544"/>
    </source>
</evidence>
<dbReference type="InterPro" id="IPR048954">
    <property type="entry name" value="PorZ_N"/>
</dbReference>
<dbReference type="InterPro" id="IPR011110">
    <property type="entry name" value="Reg_prop"/>
</dbReference>
<sequence>MLIAPASRGQNVPLGHWENHFNYLSAQHVLQVKDRIFCSTYNGLFSVNPTDQETKTWSKSDGLTDTGVSSMAFNSEDNLLLLAYRSGNLDLLFLNEKSEPESIELWSILNETQGLPSNKDIKQVIFRDDLAYLCTNFGIVVLNPKLRQVEETYRYIGTNGAQAAVSGIAISADSLYAITSQGLLVTSMASTVNRQYFANWKLIITPAATVSVTSRGNTIYAGFLGKGVFQSLNGSWKLVYPSDSKRYSITNSDDRIIITLDNRIVVLDKDDKPTLINDLLFKTLSEAIETSPGTLWAADQKNGLLASTASDFKTTSPAQSDTTISPRKDSVILDLEGLTWARLPTYLGGGILVKNAQNQQRVLSTSIGNGTLPSGVINSISIDQDGYIWFASDKGVGYIIPQDVLGAARVDAILPVYGERRLFSNEKCTAIATEPGNRKWIGTRTGLYLFNSDGTELVQKFTSEDSPLPSSQINALDFDAATGTLYIDTPAGMVSYRSNSTQASENFSAVTIFPNPVRPGYGGDVGIKGLMNDSVVKITELSGRLIYETRSQGGTASWNLNDYTGRRARGGIYMVFIVSGDGTEKLAGKLAVID</sequence>
<dbReference type="AlphaFoldDB" id="A0A9E8N8F6"/>
<dbReference type="Pfam" id="PF21544">
    <property type="entry name" value="PorZ_N_b_propeller"/>
    <property type="match status" value="1"/>
</dbReference>
<dbReference type="EMBL" id="CP112998">
    <property type="protein sequence ID" value="WAC11830.1"/>
    <property type="molecule type" value="Genomic_DNA"/>
</dbReference>
<dbReference type="InterPro" id="IPR011047">
    <property type="entry name" value="Quinoprotein_ADH-like_sf"/>
</dbReference>
<feature type="domain" description="PorZ N-terminal beta-propeller" evidence="1">
    <location>
        <begin position="36"/>
        <end position="201"/>
    </location>
</feature>
<evidence type="ECO:0000313" key="3">
    <source>
        <dbReference type="Proteomes" id="UP001164653"/>
    </source>
</evidence>